<gene>
    <name evidence="3" type="ORF">GAYE_SCF28MG4750</name>
</gene>
<name>A0AAV9IHJ1_9RHOD</name>
<accession>A0AAV9IHJ1</accession>
<dbReference type="EMBL" id="JANCYU010000044">
    <property type="protein sequence ID" value="KAK4526832.1"/>
    <property type="molecule type" value="Genomic_DNA"/>
</dbReference>
<comment type="caution">
    <text evidence="3">The sequence shown here is derived from an EMBL/GenBank/DDBJ whole genome shotgun (WGS) entry which is preliminary data.</text>
</comment>
<dbReference type="InterPro" id="IPR058563">
    <property type="entry name" value="Trs120_TRAPPC9_N"/>
</dbReference>
<proteinExistence type="predicted"/>
<sequence>MQVASSIRDLADTRVFIVPIGNVSKELLEQCIQQLKSYATVRWSSQRWRSHSEALPSNATTSREASGDESQIYRFQFQLCSQDNNNSTIQLPSSEWESFQLSRRCWGVIGIAQVSEANANQQVNGAKIQQQLNEVSKQLKKQQPLVIKCLVIQDDKTTTNQTERELPRSEKISSQVEEELTSLDIASVEAESVKDEVESSSSYPKQVSRNDMSTYSATGGDSSSDEDKSTVKAPSTVENTLATSSTLTVPSRSSGESNNLSIPLKYVSRKQLLDSSSKDWLSSWLISFATDIHQCIDFWLRRMMTSADLIVSPMDADKAAEKFSKLVRRRASRLDKYFGDFYLMSGNYRKSFMKYSACAAAARANSDWLWLAGAIEGTCACAILLGRDFTTLSGIANVVEIQPENRDLISQVIQHYDEVCKLYRKKRAFFMEMFACLRLANFLSETTRRSEHLQWLQNASEALDKMPNRYPNGVEEEKRTRLLGLIGYAYLQAGCWRKASFYFWREAVGLRRQGDSFAAITIIQQVIRLFGVKGFPLEKTWNHSVVEGNFPTSRSHNMQSEVVDDWRIWPCLVRMALLETASSSRASGHSSLCLWSCFKALETSKYISPWDEMSPVTSEDAKIVAWMLRYPLSVRIKEPCGNFIRVVNIYEEKGEECQVETSLQRYDEDSHPSSPAPHKSPCSSPKKRLSSNPFIYSPFMNRQESIPETVVSDSSRTVCMEKGEEYKFVFELYNELKSTIPLEILEILTCPHVDEKSSLSSEERNADTFSIHSLPFVLAQKEQSVFVTLKPEKIGRFCIVALVVRLWNRFCVDLSLEESQFVYVEIFSPLPAIDANIMLSSRPPLNILSQDSFSAIQNFSQNNCVFWDGELVTLHIGLQRNQQDPIPSLECKLELQQGTNVVKLEYNEEEMNQHLQKLSWQLTNSDQDRLQERFHQDCRCLLSSTFISPHYFVDNHSLLCKLELQCHLVHSKESQKVQSFSCSYRVKPSMVVTFIGITERENDDTMEETKDSSCYQLVLELHHWMEASINLDITSLSQRCRPEPLHLEPNECQRIAFMLPSNLLSSLKQVAKDCYETDSFSNKAIQVLVSQLELHWECPVTKRRGNMPLRLSSHLSTNLNADLILPRARIEFRDAATKKRNQLFQVPCHVPLQLEIHITNCWWQSFPEDLCLSLKIEQATVGTWTDVMFQGVYASGQWEDVICGNISAGQKVVHSIQLEFISRGSYYLVAYLASSTSPWKTLTRKVPFLVN</sequence>
<feature type="compositionally biased region" description="Polar residues" evidence="1">
    <location>
        <begin position="203"/>
        <end position="222"/>
    </location>
</feature>
<evidence type="ECO:0000313" key="3">
    <source>
        <dbReference type="EMBL" id="KAK4526832.1"/>
    </source>
</evidence>
<feature type="compositionally biased region" description="Basic and acidic residues" evidence="1">
    <location>
        <begin position="157"/>
        <end position="171"/>
    </location>
</feature>
<dbReference type="PANTHER" id="PTHR21512:SF5">
    <property type="entry name" value="TRAFFICKING PROTEIN PARTICLE COMPLEX SUBUNIT 9"/>
    <property type="match status" value="1"/>
</dbReference>
<dbReference type="PANTHER" id="PTHR21512">
    <property type="entry name" value="TRAFFICKING PROTEIN PARTICLE COMPLEX SUBUNIT 9"/>
    <property type="match status" value="1"/>
</dbReference>
<dbReference type="InterPro" id="IPR013935">
    <property type="entry name" value="Trs120_TRAPPC9"/>
</dbReference>
<feature type="region of interest" description="Disordered" evidence="1">
    <location>
        <begin position="661"/>
        <end position="689"/>
    </location>
</feature>
<dbReference type="Proteomes" id="UP001300502">
    <property type="component" value="Unassembled WGS sequence"/>
</dbReference>
<evidence type="ECO:0000259" key="2">
    <source>
        <dbReference type="Pfam" id="PF08626"/>
    </source>
</evidence>
<dbReference type="AlphaFoldDB" id="A0AAV9IHJ1"/>
<keyword evidence="4" id="KW-1185">Reference proteome</keyword>
<reference evidence="3 4" key="1">
    <citation type="submission" date="2022-07" db="EMBL/GenBank/DDBJ databases">
        <title>Genome-wide signatures of adaptation to extreme environments.</title>
        <authorList>
            <person name="Cho C.H."/>
            <person name="Yoon H.S."/>
        </authorList>
    </citation>
    <scope>NUCLEOTIDE SEQUENCE [LARGE SCALE GENOMIC DNA]</scope>
    <source>
        <strain evidence="3 4">108.79 E11</strain>
    </source>
</reference>
<organism evidence="3 4">
    <name type="scientific">Galdieria yellowstonensis</name>
    <dbReference type="NCBI Taxonomy" id="3028027"/>
    <lineage>
        <taxon>Eukaryota</taxon>
        <taxon>Rhodophyta</taxon>
        <taxon>Bangiophyceae</taxon>
        <taxon>Galdieriales</taxon>
        <taxon>Galdieriaceae</taxon>
        <taxon>Galdieria</taxon>
    </lineage>
</organism>
<evidence type="ECO:0000256" key="1">
    <source>
        <dbReference type="SAM" id="MobiDB-lite"/>
    </source>
</evidence>
<protein>
    <recommendedName>
        <fullName evidence="2">Trs120/TRAPPC9 N-terminal domain-containing protein</fullName>
    </recommendedName>
</protein>
<feature type="domain" description="Trs120/TRAPPC9 N-terminal" evidence="2">
    <location>
        <begin position="12"/>
        <end position="386"/>
    </location>
</feature>
<feature type="compositionally biased region" description="Low complexity" evidence="1">
    <location>
        <begin position="672"/>
        <end position="684"/>
    </location>
</feature>
<dbReference type="GO" id="GO:0005802">
    <property type="term" value="C:trans-Golgi network"/>
    <property type="evidence" value="ECO:0007669"/>
    <property type="project" value="TreeGrafter"/>
</dbReference>
<feature type="region of interest" description="Disordered" evidence="1">
    <location>
        <begin position="157"/>
        <end position="178"/>
    </location>
</feature>
<dbReference type="Pfam" id="PF08626">
    <property type="entry name" value="TRAPPC9-Trs120"/>
    <property type="match status" value="1"/>
</dbReference>
<feature type="compositionally biased region" description="Polar residues" evidence="1">
    <location>
        <begin position="232"/>
        <end position="258"/>
    </location>
</feature>
<feature type="region of interest" description="Disordered" evidence="1">
    <location>
        <begin position="191"/>
        <end position="258"/>
    </location>
</feature>
<evidence type="ECO:0000313" key="4">
    <source>
        <dbReference type="Proteomes" id="UP001300502"/>
    </source>
</evidence>